<dbReference type="Proteomes" id="UP000093000">
    <property type="component" value="Unassembled WGS sequence"/>
</dbReference>
<dbReference type="AlphaFoldDB" id="A0A1C7NJX3"/>
<organism evidence="1 2">
    <name type="scientific">Choanephora cucurbitarum</name>
    <dbReference type="NCBI Taxonomy" id="101091"/>
    <lineage>
        <taxon>Eukaryota</taxon>
        <taxon>Fungi</taxon>
        <taxon>Fungi incertae sedis</taxon>
        <taxon>Mucoromycota</taxon>
        <taxon>Mucoromycotina</taxon>
        <taxon>Mucoromycetes</taxon>
        <taxon>Mucorales</taxon>
        <taxon>Mucorineae</taxon>
        <taxon>Choanephoraceae</taxon>
        <taxon>Choanephoroideae</taxon>
        <taxon>Choanephora</taxon>
    </lineage>
</organism>
<accession>A0A1C7NJX3</accession>
<reference evidence="1 2" key="1">
    <citation type="submission" date="2016-03" db="EMBL/GenBank/DDBJ databases">
        <title>Choanephora cucurbitarum.</title>
        <authorList>
            <person name="Min B."/>
            <person name="Park H."/>
            <person name="Park J.-H."/>
            <person name="Shin H.-D."/>
            <person name="Choi I.-G."/>
        </authorList>
    </citation>
    <scope>NUCLEOTIDE SEQUENCE [LARGE SCALE GENOMIC DNA]</scope>
    <source>
        <strain evidence="1 2">KUS-F28377</strain>
    </source>
</reference>
<keyword evidence="2" id="KW-1185">Reference proteome</keyword>
<comment type="caution">
    <text evidence="1">The sequence shown here is derived from an EMBL/GenBank/DDBJ whole genome shotgun (WGS) entry which is preliminary data.</text>
</comment>
<proteinExistence type="predicted"/>
<dbReference type="EMBL" id="LUGH01000100">
    <property type="protein sequence ID" value="OBZ89355.1"/>
    <property type="molecule type" value="Genomic_DNA"/>
</dbReference>
<evidence type="ECO:0000313" key="1">
    <source>
        <dbReference type="EMBL" id="OBZ89355.1"/>
    </source>
</evidence>
<evidence type="ECO:0000313" key="2">
    <source>
        <dbReference type="Proteomes" id="UP000093000"/>
    </source>
</evidence>
<sequence length="64" mass="7431">MCVLSALLRNKILDEYDNKTWILMKHMWLFSGGKHQAIESKDYIIECQIVEAVRYLKATLAVST</sequence>
<protein>
    <submittedName>
        <fullName evidence="1">Uncharacterized protein</fullName>
    </submittedName>
</protein>
<dbReference type="InParanoid" id="A0A1C7NJX3"/>
<name>A0A1C7NJX3_9FUNG</name>
<gene>
    <name evidence="1" type="ORF">A0J61_02604</name>
</gene>